<name>A0ABX2DC53_9SPHI</name>
<dbReference type="RefSeq" id="WP_173270401.1">
    <property type="nucleotide sequence ID" value="NZ_JABMKV010000002.1"/>
</dbReference>
<organism evidence="2 3">
    <name type="scientific">Pedobacter boryungensis</name>
    <dbReference type="NCBI Taxonomy" id="869962"/>
    <lineage>
        <taxon>Bacteria</taxon>
        <taxon>Pseudomonadati</taxon>
        <taxon>Bacteroidota</taxon>
        <taxon>Sphingobacteriia</taxon>
        <taxon>Sphingobacteriales</taxon>
        <taxon>Sphingobacteriaceae</taxon>
        <taxon>Pedobacter</taxon>
    </lineage>
</organism>
<feature type="transmembrane region" description="Helical" evidence="1">
    <location>
        <begin position="33"/>
        <end position="53"/>
    </location>
</feature>
<keyword evidence="3" id="KW-1185">Reference proteome</keyword>
<comment type="caution">
    <text evidence="2">The sequence shown here is derived from an EMBL/GenBank/DDBJ whole genome shotgun (WGS) entry which is preliminary data.</text>
</comment>
<evidence type="ECO:0000313" key="2">
    <source>
        <dbReference type="EMBL" id="NQX31387.1"/>
    </source>
</evidence>
<evidence type="ECO:0000256" key="1">
    <source>
        <dbReference type="SAM" id="Phobius"/>
    </source>
</evidence>
<keyword evidence="1" id="KW-0812">Transmembrane</keyword>
<keyword evidence="1" id="KW-0472">Membrane</keyword>
<keyword evidence="1" id="KW-1133">Transmembrane helix</keyword>
<sequence>MKIISPKIHAILDYVFVIFLIVAPNIIGLSTTAATFSMILGGIHLLLTLVTMFKGGVIRLIPFPVHGIIELVVSFTLAVLALTVFRKNMIDHFYYAALAITIFIIFILTNFKAKTN</sequence>
<proteinExistence type="predicted"/>
<feature type="transmembrane region" description="Helical" evidence="1">
    <location>
        <begin position="92"/>
        <end position="111"/>
    </location>
</feature>
<reference evidence="2 3" key="1">
    <citation type="submission" date="2020-05" db="EMBL/GenBank/DDBJ databases">
        <title>Description of Pedobacter foliorum sp. nov.</title>
        <authorList>
            <person name="Qi S."/>
            <person name="Carlier A."/>
            <person name="Cnockaert M."/>
            <person name="Vandamme P."/>
        </authorList>
    </citation>
    <scope>NUCLEOTIDE SEQUENCE [LARGE SCALE GENOMIC DNA]</scope>
    <source>
        <strain evidence="2 3">LMG 31300</strain>
    </source>
</reference>
<protein>
    <submittedName>
        <fullName evidence="2">Uncharacterized protein</fullName>
    </submittedName>
</protein>
<dbReference type="EMBL" id="JABMKV010000002">
    <property type="protein sequence ID" value="NQX31387.1"/>
    <property type="molecule type" value="Genomic_DNA"/>
</dbReference>
<accession>A0ABX2DC53</accession>
<gene>
    <name evidence="2" type="ORF">HQN85_06605</name>
</gene>
<feature type="transmembrane region" description="Helical" evidence="1">
    <location>
        <begin position="7"/>
        <end position="27"/>
    </location>
</feature>
<dbReference type="Proteomes" id="UP000762110">
    <property type="component" value="Unassembled WGS sequence"/>
</dbReference>
<evidence type="ECO:0000313" key="3">
    <source>
        <dbReference type="Proteomes" id="UP000762110"/>
    </source>
</evidence>
<feature type="transmembrane region" description="Helical" evidence="1">
    <location>
        <begin position="65"/>
        <end position="86"/>
    </location>
</feature>